<keyword evidence="3" id="KW-1185">Reference proteome</keyword>
<feature type="region of interest" description="Disordered" evidence="1">
    <location>
        <begin position="915"/>
        <end position="1090"/>
    </location>
</feature>
<feature type="compositionally biased region" description="Basic and acidic residues" evidence="1">
    <location>
        <begin position="632"/>
        <end position="642"/>
    </location>
</feature>
<evidence type="ECO:0000313" key="2">
    <source>
        <dbReference type="EMBL" id="PAA66905.1"/>
    </source>
</evidence>
<feature type="region of interest" description="Disordered" evidence="1">
    <location>
        <begin position="1"/>
        <end position="96"/>
    </location>
</feature>
<evidence type="ECO:0000256" key="1">
    <source>
        <dbReference type="SAM" id="MobiDB-lite"/>
    </source>
</evidence>
<accession>A0A267EZG7</accession>
<protein>
    <submittedName>
        <fullName evidence="2">Uncharacterized protein</fullName>
    </submittedName>
</protein>
<feature type="compositionally biased region" description="Basic and acidic residues" evidence="1">
    <location>
        <begin position="1078"/>
        <end position="1090"/>
    </location>
</feature>
<dbReference type="EMBL" id="NIVC01001521">
    <property type="protein sequence ID" value="PAA66905.1"/>
    <property type="molecule type" value="Genomic_DNA"/>
</dbReference>
<feature type="compositionally biased region" description="Basic and acidic residues" evidence="1">
    <location>
        <begin position="855"/>
        <end position="865"/>
    </location>
</feature>
<feature type="compositionally biased region" description="Basic and acidic residues" evidence="1">
    <location>
        <begin position="591"/>
        <end position="610"/>
    </location>
</feature>
<feature type="compositionally biased region" description="Basic and acidic residues" evidence="1">
    <location>
        <begin position="498"/>
        <end position="524"/>
    </location>
</feature>
<reference evidence="2 3" key="1">
    <citation type="submission" date="2017-06" db="EMBL/GenBank/DDBJ databases">
        <title>A platform for efficient transgenesis in Macrostomum lignano, a flatworm model organism for stem cell research.</title>
        <authorList>
            <person name="Berezikov E."/>
        </authorList>
    </citation>
    <scope>NUCLEOTIDE SEQUENCE [LARGE SCALE GENOMIC DNA]</scope>
    <source>
        <strain evidence="2">DV1</strain>
        <tissue evidence="2">Whole organism</tissue>
    </source>
</reference>
<sequence>MSYQLSKSAGMATSSSDFHLPSIRQGGGSQRPSSAASTSSSVSNVHDFRQAVASSQQKPFRSRRAGRAGIAAGRPAAEEAAAASRREARSSSRESARSVHSHFADFLGVAYGGRDPDGFLPKSKDEDCIKCMLKVPHDKCESHRYIRVGGGYRHSFWYIKVLLEEIELARHQALIRQKRLETIAEGNIRAVKTYIRTKSGRMVEKVIFMSEDDYQNFQQFVQQGGDPSSLVRKYLSKEDAQNLQGFDKEEQKAIKTVVRTKSGRVIEKIVYVSRDEYDKIQRGEVDANAVLRRRLNLKDGEQLEKWSAPKMRTITTKIRTKSGRIIEKKVLVSDEDYQKLKEGKADLSKVLGKYLSKDEGEVEGWSAPQKEAMKVIKTYVRTKSGKLVEKTILMTEDEFKEFEKSGGDPNILKRFMKLKDGEQIDKWEKASTVYADSDDDGGGPPKKPGERTVDKHGNVFEYVKDPLTGKVYKKQINKDAKEKGAFKTKGGKIITAADVKRRQDLKQGKRNVDSESEYSYKSEVSDGGTRHVYRRVKKADGTYGDRESYHSSEDEEGQARRRRRRRERKHGNDSAKSFFSDVSEGGTRRVFVRERKPDGTYGEAKEYHSDDSDDFQQAAKAIKQQQKKAKERQHGSDSEHSYVSEYSENGTRTRKRRQRIRDEFGNVIGYGKEVEYESPQASDSDEGGGGGGGQGRKGGGKKGKQAGKGQKGPDGQDVVGGSDSEHSYVSEVSEHGTRHIMRRERIRDADGNVIGYGKKEEYTGKRPVLGHGADGKKSRKKRDETGEEYEVYSDTSEGGTKRTMRRKVIRDELGNVIGHGEEEVYDSDDADTYVTVSDGKGGKIRKLNMAKAANRERVRRAEQKAAEAAAAGGDKKKRKGKTVRLANGVEVHVSSDSEVFSDASTDSEVVREQLANMTEEERQEFLRDRAARQQARENRRKEKYGAEYSKMTEKNARKKEERKRRLEELQEEAMSALAGGGGGAQGKEKSSPKKSPAKSMVVYDNKGNRFKDLPPDDRGIGLGHNDWGQPEKGRRKLKDGNEADSESDYEPGTERRKRDKKRPGSTGSSDSDSGAEIIRGKDGKILKKVKKDKDGNVVELEYDDKGNVVKRTVRQADEDQGDYFEKGSDGKIRLKKGKKRLDLDKISRDELRALGIDPNASKAEIMRQLKQKLGGDVDVHFKGKKIGAKAIDEYSDIDSDKLAEDDDLDVETLTGIKRLRVIMKKGGSKLISHMHELIEKSHLADNATEEEKATEIDFLSAYRLVDPNKLETYGKAFVVEDFDDMDGLINVRCAKRAISMVPSVAGLSERQIDYALQVLGFDGNTQLTFRMFSVAMALCERVTKMDQFCRDLLEITNLIDIERKLALYRAMFYCNIPSDRDPNYIKLDSLRIELMAGGLNWRQQEFIIDKLQPNEMFEISFLDYLCYIPLFLSFHDNILSNPLDMSDLKYTPTYRRRASAQRDMNPLAFPLKKNTKFMRDHAVGTLMEGKPLDSVVRKDNEKVQKAFDRKEGSISYPASAKGQSKDKD</sequence>
<feature type="compositionally biased region" description="Low complexity" evidence="1">
    <location>
        <begin position="33"/>
        <end position="43"/>
    </location>
</feature>
<feature type="region of interest" description="Disordered" evidence="1">
    <location>
        <begin position="1507"/>
        <end position="1528"/>
    </location>
</feature>
<dbReference type="OrthoDB" id="2121618at2759"/>
<feature type="compositionally biased region" description="Basic and acidic residues" evidence="1">
    <location>
        <begin position="773"/>
        <end position="784"/>
    </location>
</feature>
<feature type="compositionally biased region" description="Basic and acidic residues" evidence="1">
    <location>
        <begin position="919"/>
        <end position="968"/>
    </location>
</feature>
<dbReference type="Proteomes" id="UP000215902">
    <property type="component" value="Unassembled WGS sequence"/>
</dbReference>
<feature type="compositionally biased region" description="Basic and acidic residues" evidence="1">
    <location>
        <begin position="723"/>
        <end position="750"/>
    </location>
</feature>
<comment type="caution">
    <text evidence="2">The sequence shown here is derived from an EMBL/GenBank/DDBJ whole genome shotgun (WGS) entry which is preliminary data.</text>
</comment>
<feature type="compositionally biased region" description="Basic and acidic residues" evidence="1">
    <location>
        <begin position="538"/>
        <end position="552"/>
    </location>
</feature>
<proteinExistence type="predicted"/>
<organism evidence="2 3">
    <name type="scientific">Macrostomum lignano</name>
    <dbReference type="NCBI Taxonomy" id="282301"/>
    <lineage>
        <taxon>Eukaryota</taxon>
        <taxon>Metazoa</taxon>
        <taxon>Spiralia</taxon>
        <taxon>Lophotrochozoa</taxon>
        <taxon>Platyhelminthes</taxon>
        <taxon>Rhabditophora</taxon>
        <taxon>Macrostomorpha</taxon>
        <taxon>Macrostomida</taxon>
        <taxon>Macrostomidae</taxon>
        <taxon>Macrostomum</taxon>
    </lineage>
</organism>
<feature type="compositionally biased region" description="Acidic residues" evidence="1">
    <location>
        <begin position="1042"/>
        <end position="1051"/>
    </location>
</feature>
<feature type="compositionally biased region" description="Polar residues" evidence="1">
    <location>
        <begin position="1"/>
        <end position="17"/>
    </location>
</feature>
<feature type="compositionally biased region" description="Basic and acidic residues" evidence="1">
    <location>
        <begin position="84"/>
        <end position="96"/>
    </location>
</feature>
<gene>
    <name evidence="2" type="ORF">BOX15_Mlig002220g2</name>
</gene>
<feature type="compositionally biased region" description="Low complexity" evidence="1">
    <location>
        <begin position="1064"/>
        <end position="1074"/>
    </location>
</feature>
<feature type="compositionally biased region" description="Basic residues" evidence="1">
    <location>
        <begin position="560"/>
        <end position="569"/>
    </location>
</feature>
<dbReference type="PANTHER" id="PTHR35538">
    <property type="entry name" value="LIG_CHAN-GLU_BD DOMAIN-CONTAINING PROTEIN"/>
    <property type="match status" value="1"/>
</dbReference>
<feature type="region of interest" description="Disordered" evidence="1">
    <location>
        <begin position="498"/>
        <end position="803"/>
    </location>
</feature>
<evidence type="ECO:0000313" key="3">
    <source>
        <dbReference type="Proteomes" id="UP000215902"/>
    </source>
</evidence>
<feature type="compositionally biased region" description="Low complexity" evidence="1">
    <location>
        <begin position="67"/>
        <end position="83"/>
    </location>
</feature>
<feature type="compositionally biased region" description="Gly residues" evidence="1">
    <location>
        <begin position="687"/>
        <end position="697"/>
    </location>
</feature>
<feature type="compositionally biased region" description="Basic and acidic residues" evidence="1">
    <location>
        <begin position="1006"/>
        <end position="1019"/>
    </location>
</feature>
<feature type="region of interest" description="Disordered" evidence="1">
    <location>
        <begin position="855"/>
        <end position="882"/>
    </location>
</feature>
<feature type="compositionally biased region" description="Basic and acidic residues" evidence="1">
    <location>
        <begin position="447"/>
        <end position="456"/>
    </location>
</feature>
<dbReference type="PANTHER" id="PTHR35538:SF3">
    <property type="entry name" value="C-TYPE LECTIN DOMAIN-CONTAINING PROTEIN"/>
    <property type="match status" value="1"/>
</dbReference>
<feature type="region of interest" description="Disordered" evidence="1">
    <location>
        <begin position="432"/>
        <end position="456"/>
    </location>
</feature>
<name>A0A267EZG7_9PLAT</name>